<name>A0A552Z1V1_9LACT</name>
<gene>
    <name evidence="2" type="ORF">FNJ53_07145</name>
</gene>
<keyword evidence="1" id="KW-0812">Transmembrane</keyword>
<comment type="caution">
    <text evidence="2">The sequence shown here is derived from an EMBL/GenBank/DDBJ whole genome shotgun (WGS) entry which is preliminary data.</text>
</comment>
<reference evidence="2 3" key="1">
    <citation type="submission" date="2019-07" db="EMBL/GenBank/DDBJ databases">
        <title>Draft genome of 7 Lactococcus lactis strains isolated from an artisanal cheese production.</title>
        <authorList>
            <person name="Biolcati F."/>
            <person name="Bottero M.T."/>
            <person name="Dalmasso A."/>
            <person name="Mcauliffe O."/>
        </authorList>
    </citation>
    <scope>NUCLEOTIDE SEQUENCE [LARGE SCALE GENOMIC DNA]</scope>
    <source>
        <strain evidence="2 3">MRS45.2</strain>
    </source>
</reference>
<dbReference type="EMBL" id="VJWV01000005">
    <property type="protein sequence ID" value="TRW73495.1"/>
    <property type="molecule type" value="Genomic_DNA"/>
</dbReference>
<proteinExistence type="predicted"/>
<keyword evidence="1" id="KW-1133">Transmembrane helix</keyword>
<evidence type="ECO:0000313" key="3">
    <source>
        <dbReference type="Proteomes" id="UP000317167"/>
    </source>
</evidence>
<feature type="transmembrane region" description="Helical" evidence="1">
    <location>
        <begin position="12"/>
        <end position="31"/>
    </location>
</feature>
<feature type="transmembrane region" description="Helical" evidence="1">
    <location>
        <begin position="37"/>
        <end position="55"/>
    </location>
</feature>
<dbReference type="Proteomes" id="UP000317167">
    <property type="component" value="Unassembled WGS sequence"/>
</dbReference>
<dbReference type="RefSeq" id="WP_143459244.1">
    <property type="nucleotide sequence ID" value="NZ_VJWV01000005.1"/>
</dbReference>
<protein>
    <submittedName>
        <fullName evidence="2">Uncharacterized protein</fullName>
    </submittedName>
</protein>
<evidence type="ECO:0000313" key="2">
    <source>
        <dbReference type="EMBL" id="TRW73495.1"/>
    </source>
</evidence>
<accession>A0A552Z1V1</accession>
<keyword evidence="1" id="KW-0472">Membrane</keyword>
<sequence>MDDDDVKRNIIVSILFLFFGVAFIIVDIFYLDSTVDFYQCLVVLCAMVIFGLLLIESFKQRNKRRKLLQELDDELENAKESDQ</sequence>
<dbReference type="AlphaFoldDB" id="A0A552Z1V1"/>
<evidence type="ECO:0000256" key="1">
    <source>
        <dbReference type="SAM" id="Phobius"/>
    </source>
</evidence>
<organism evidence="2 3">
    <name type="scientific">Lactococcus lactis</name>
    <dbReference type="NCBI Taxonomy" id="1358"/>
    <lineage>
        <taxon>Bacteria</taxon>
        <taxon>Bacillati</taxon>
        <taxon>Bacillota</taxon>
        <taxon>Bacilli</taxon>
        <taxon>Lactobacillales</taxon>
        <taxon>Streptococcaceae</taxon>
        <taxon>Lactococcus</taxon>
    </lineage>
</organism>